<dbReference type="OrthoDB" id="1798220at2"/>
<organism evidence="2 3">
    <name type="scientific">Desulfosporosinus acidiphilus (strain DSM 22704 / JCM 16185 / SJ4)</name>
    <dbReference type="NCBI Taxonomy" id="646529"/>
    <lineage>
        <taxon>Bacteria</taxon>
        <taxon>Bacillati</taxon>
        <taxon>Bacillota</taxon>
        <taxon>Clostridia</taxon>
        <taxon>Eubacteriales</taxon>
        <taxon>Desulfitobacteriaceae</taxon>
        <taxon>Desulfosporosinus</taxon>
    </lineage>
</organism>
<evidence type="ECO:0000313" key="3">
    <source>
        <dbReference type="Proteomes" id="UP000002892"/>
    </source>
</evidence>
<dbReference type="EMBL" id="CP003639">
    <property type="protein sequence ID" value="AFM41365.1"/>
    <property type="molecule type" value="Genomic_DNA"/>
</dbReference>
<keyword evidence="1" id="KW-1133">Transmembrane helix</keyword>
<sequence>MSLFEIETKDSIVTGLLGGFIGTLCMDISNALIFKVGGTEKLYGHLAGQFFVSPFRTNQRKNFLLGELLHFSVGAIFGLPTIFMLKKTGKDHYLSKGLITSMLTWGILYTGGQKIGFFKKLRFTKTHYSAALNNVIYGLVSAKTMVSLAEPTMFNLRDKQQSLNITINTSNDIDKIKFVQPQPSQNTANTYTMNLRN</sequence>
<protein>
    <submittedName>
        <fullName evidence="2">Uncharacterized protein</fullName>
    </submittedName>
</protein>
<dbReference type="Proteomes" id="UP000002892">
    <property type="component" value="Chromosome"/>
</dbReference>
<keyword evidence="1" id="KW-0812">Transmembrane</keyword>
<feature type="transmembrane region" description="Helical" evidence="1">
    <location>
        <begin position="12"/>
        <end position="34"/>
    </location>
</feature>
<reference evidence="2 3" key="1">
    <citation type="journal article" date="2012" name="J. Bacteriol.">
        <title>Complete genome sequences of Desulfosporosinus orientis DSM765T, Desulfosporosinus youngiae DSM17734T, Desulfosporosinus meridiei DSM13257T, and Desulfosporosinus acidiphilus DSM22704T.</title>
        <authorList>
            <person name="Pester M."/>
            <person name="Brambilla E."/>
            <person name="Alazard D."/>
            <person name="Rattei T."/>
            <person name="Weinmaier T."/>
            <person name="Han J."/>
            <person name="Lucas S."/>
            <person name="Lapidus A."/>
            <person name="Cheng J.F."/>
            <person name="Goodwin L."/>
            <person name="Pitluck S."/>
            <person name="Peters L."/>
            <person name="Ovchinnikova G."/>
            <person name="Teshima H."/>
            <person name="Detter J.C."/>
            <person name="Han C.S."/>
            <person name="Tapia R."/>
            <person name="Land M.L."/>
            <person name="Hauser L."/>
            <person name="Kyrpides N.C."/>
            <person name="Ivanova N.N."/>
            <person name="Pagani I."/>
            <person name="Huntmann M."/>
            <person name="Wei C.L."/>
            <person name="Davenport K.W."/>
            <person name="Daligault H."/>
            <person name="Chain P.S."/>
            <person name="Chen A."/>
            <person name="Mavromatis K."/>
            <person name="Markowitz V."/>
            <person name="Szeto E."/>
            <person name="Mikhailova N."/>
            <person name="Pati A."/>
            <person name="Wagner M."/>
            <person name="Woyke T."/>
            <person name="Ollivier B."/>
            <person name="Klenk H.P."/>
            <person name="Spring S."/>
            <person name="Loy A."/>
        </authorList>
    </citation>
    <scope>NUCLEOTIDE SEQUENCE [LARGE SCALE GENOMIC DNA]</scope>
    <source>
        <strain evidence="3">DSM 22704 / JCM 16185 / SJ4</strain>
    </source>
</reference>
<keyword evidence="3" id="KW-1185">Reference proteome</keyword>
<accession>I4D6E1</accession>
<name>I4D6E1_DESAJ</name>
<dbReference type="HOGENOM" id="CLU_117548_0_0_9"/>
<dbReference type="eggNOG" id="ENOG502ZXY8">
    <property type="taxonomic scope" value="Bacteria"/>
</dbReference>
<keyword evidence="1" id="KW-0472">Membrane</keyword>
<gene>
    <name evidence="2" type="ordered locus">Desaci_2413</name>
</gene>
<feature type="transmembrane region" description="Helical" evidence="1">
    <location>
        <begin position="97"/>
        <end position="117"/>
    </location>
</feature>
<proteinExistence type="predicted"/>
<feature type="transmembrane region" description="Helical" evidence="1">
    <location>
        <begin position="63"/>
        <end position="85"/>
    </location>
</feature>
<evidence type="ECO:0000256" key="1">
    <source>
        <dbReference type="SAM" id="Phobius"/>
    </source>
</evidence>
<dbReference type="AlphaFoldDB" id="I4D6E1"/>
<dbReference type="KEGG" id="dai:Desaci_2413"/>
<evidence type="ECO:0000313" key="2">
    <source>
        <dbReference type="EMBL" id="AFM41365.1"/>
    </source>
</evidence>